<dbReference type="RefSeq" id="YP_009189634.1">
    <property type="nucleotide sequence ID" value="NC_028676.1"/>
</dbReference>
<dbReference type="KEGG" id="vg:26517932"/>
<evidence type="ECO:0000313" key="2">
    <source>
        <dbReference type="EMBL" id="AKE44880.1"/>
    </source>
</evidence>
<protein>
    <submittedName>
        <fullName evidence="2">Recombination endonuclease subunit</fullName>
    </submittedName>
</protein>
<dbReference type="GO" id="GO:0016787">
    <property type="term" value="F:hydrolase activity"/>
    <property type="evidence" value="ECO:0007669"/>
    <property type="project" value="InterPro"/>
</dbReference>
<organism evidence="2 3">
    <name type="scientific">Sinorhizobium phage phiM9</name>
    <dbReference type="NCBI Taxonomy" id="1636182"/>
    <lineage>
        <taxon>Viruses</taxon>
        <taxon>Duplodnaviria</taxon>
        <taxon>Heunggongvirae</taxon>
        <taxon>Uroviricota</taxon>
        <taxon>Caudoviricetes</taxon>
        <taxon>Pootjesviridae</taxon>
        <taxon>Emnonavirus</taxon>
        <taxon>Emnonavirus phiM9</taxon>
    </lineage>
</organism>
<dbReference type="GO" id="GO:0004519">
    <property type="term" value="F:endonuclease activity"/>
    <property type="evidence" value="ECO:0007669"/>
    <property type="project" value="UniProtKB-KW"/>
</dbReference>
<dbReference type="OrthoDB" id="3083at10239"/>
<dbReference type="Pfam" id="PF00149">
    <property type="entry name" value="Metallophos"/>
    <property type="match status" value="1"/>
</dbReference>
<sequence length="328" mass="36994">MTTAFITNDLHLGRKSPSVDLPSELDKYVDWLCQEAKNYPSMDDVVLIVAGDFWETKSSLTIAQHKQAERIFDKLNDAFEAIYFVLGNHCVPGKTVKDESLFDLFQFGHENFEVVDKITRVTIGGTDLVLCPYGHFEVVQGEGVPQYYITHDNPERLRGKTKNKIFNGHIHTWSVESSDEYFIENLGTPYQLEWSNVGNPGGYMVIEEDSGHTRIPYRREIFKRIVLEGGKIEGKNPVKWLTENRKNLEGICLEVSVAEDVDKTLYSKFLGVLNTVSLAELKLVEAISFSADTPLGNSKPDFAQSLEPLLSREGSKRKLANILNSIGE</sequence>
<dbReference type="Proteomes" id="UP000033804">
    <property type="component" value="Segment"/>
</dbReference>
<dbReference type="EMBL" id="KP881232">
    <property type="protein sequence ID" value="AKE44880.1"/>
    <property type="molecule type" value="Genomic_DNA"/>
</dbReference>
<keyword evidence="2" id="KW-0255">Endonuclease</keyword>
<dbReference type="Gene3D" id="3.60.21.10">
    <property type="match status" value="1"/>
</dbReference>
<evidence type="ECO:0000313" key="3">
    <source>
        <dbReference type="Proteomes" id="UP000033804"/>
    </source>
</evidence>
<keyword evidence="2" id="KW-0378">Hydrolase</keyword>
<accession>A0A0F6R643</accession>
<feature type="domain" description="Calcineurin-like phosphoesterase" evidence="1">
    <location>
        <begin position="6"/>
        <end position="176"/>
    </location>
</feature>
<reference evidence="2 3" key="1">
    <citation type="journal article" date="2015" name="J. Virol.">
        <title>Sinorhizobium meliloti Phage ?M9 Defines a New Group of T4 Superfamily Phages with Unusual Genomic Features but a Common T=16 Capsid.</title>
        <authorList>
            <person name="Johnson M.C."/>
            <person name="Tatum K.B."/>
            <person name="Lynn J.S."/>
            <person name="Brewer T.E."/>
            <person name="Lu S."/>
            <person name="Washburn B.K."/>
            <person name="Stroupe M.E."/>
            <person name="Jones K.M."/>
        </authorList>
    </citation>
    <scope>NUCLEOTIDE SEQUENCE [LARGE SCALE GENOMIC DNA]</scope>
</reference>
<proteinExistence type="predicted"/>
<gene>
    <name evidence="2" type="ORF">Sm_phiM9_253</name>
</gene>
<reference evidence="3" key="2">
    <citation type="submission" date="2015-03" db="EMBL/GenBank/DDBJ databases">
        <title>The genome and structure of Sinorhizobium meliloti phage phiM9.</title>
        <authorList>
            <person name="Johnson M.C."/>
            <person name="Tatum K.B."/>
            <person name="Lynn J.S."/>
            <person name="Brewer T.E."/>
            <person name="Washburn B.K."/>
            <person name="Stroupe M.E."/>
            <person name="Jones K.M."/>
        </authorList>
    </citation>
    <scope>NUCLEOTIDE SEQUENCE [LARGE SCALE GENOMIC DNA]</scope>
</reference>
<keyword evidence="3" id="KW-1185">Reference proteome</keyword>
<dbReference type="GeneID" id="26517932"/>
<dbReference type="InterPro" id="IPR004843">
    <property type="entry name" value="Calcineurin-like_PHP"/>
</dbReference>
<dbReference type="SUPFAM" id="SSF56300">
    <property type="entry name" value="Metallo-dependent phosphatases"/>
    <property type="match status" value="1"/>
</dbReference>
<dbReference type="InterPro" id="IPR029052">
    <property type="entry name" value="Metallo-depent_PP-like"/>
</dbReference>
<keyword evidence="2" id="KW-0540">Nuclease</keyword>
<name>A0A0F6R643_9CAUD</name>
<evidence type="ECO:0000259" key="1">
    <source>
        <dbReference type="Pfam" id="PF00149"/>
    </source>
</evidence>